<keyword evidence="3" id="KW-1185">Reference proteome</keyword>
<comment type="caution">
    <text evidence="2">The sequence shown here is derived from an EMBL/GenBank/DDBJ whole genome shotgun (WGS) entry which is preliminary data.</text>
</comment>
<dbReference type="EMBL" id="JAAAIN010001679">
    <property type="protein sequence ID" value="KAG0301045.1"/>
    <property type="molecule type" value="Genomic_DNA"/>
</dbReference>
<proteinExistence type="predicted"/>
<protein>
    <submittedName>
        <fullName evidence="2">Aconitate hydratase</fullName>
    </submittedName>
</protein>
<dbReference type="GO" id="GO:0003994">
    <property type="term" value="F:aconitate hydratase activity"/>
    <property type="evidence" value="ECO:0007669"/>
    <property type="project" value="TreeGrafter"/>
</dbReference>
<feature type="non-terminal residue" evidence="2">
    <location>
        <position position="1"/>
    </location>
</feature>
<dbReference type="GO" id="GO:0005829">
    <property type="term" value="C:cytosol"/>
    <property type="evidence" value="ECO:0007669"/>
    <property type="project" value="TreeGrafter"/>
</dbReference>
<evidence type="ECO:0000313" key="3">
    <source>
        <dbReference type="Proteomes" id="UP000823405"/>
    </source>
</evidence>
<dbReference type="Proteomes" id="UP000823405">
    <property type="component" value="Unassembled WGS sequence"/>
</dbReference>
<dbReference type="AlphaFoldDB" id="A0A9P6UI49"/>
<dbReference type="InterPro" id="IPR050926">
    <property type="entry name" value="Aconitase/IPM_isomerase"/>
</dbReference>
<dbReference type="InterPro" id="IPR015931">
    <property type="entry name" value="Acnase/IPM_dHydase_lsu_aba_1/3"/>
</dbReference>
<keyword evidence="1" id="KW-0408">Iron</keyword>
<reference evidence="2" key="1">
    <citation type="journal article" date="2020" name="Fungal Divers.">
        <title>Resolving the Mortierellaceae phylogeny through synthesis of multi-gene phylogenetics and phylogenomics.</title>
        <authorList>
            <person name="Vandepol N."/>
            <person name="Liber J."/>
            <person name="Desiro A."/>
            <person name="Na H."/>
            <person name="Kennedy M."/>
            <person name="Barry K."/>
            <person name="Grigoriev I.V."/>
            <person name="Miller A.N."/>
            <person name="O'Donnell K."/>
            <person name="Stajich J.E."/>
            <person name="Bonito G."/>
        </authorList>
    </citation>
    <scope>NUCLEOTIDE SEQUENCE</scope>
    <source>
        <strain evidence="2">NVP60</strain>
    </source>
</reference>
<dbReference type="GO" id="GO:0051539">
    <property type="term" value="F:4 iron, 4 sulfur cluster binding"/>
    <property type="evidence" value="ECO:0007669"/>
    <property type="project" value="TreeGrafter"/>
</dbReference>
<accession>A0A9P6UI49</accession>
<evidence type="ECO:0000313" key="2">
    <source>
        <dbReference type="EMBL" id="KAG0301045.1"/>
    </source>
</evidence>
<evidence type="ECO:0000256" key="1">
    <source>
        <dbReference type="ARBA" id="ARBA00023004"/>
    </source>
</evidence>
<name>A0A9P6UI49_9FUNG</name>
<organism evidence="2 3">
    <name type="scientific">Linnemannia gamsii</name>
    <dbReference type="NCBI Taxonomy" id="64522"/>
    <lineage>
        <taxon>Eukaryota</taxon>
        <taxon>Fungi</taxon>
        <taxon>Fungi incertae sedis</taxon>
        <taxon>Mucoromycota</taxon>
        <taxon>Mortierellomycotina</taxon>
        <taxon>Mortierellomycetes</taxon>
        <taxon>Mortierellales</taxon>
        <taxon>Mortierellaceae</taxon>
        <taxon>Linnemannia</taxon>
    </lineage>
</organism>
<dbReference type="GO" id="GO:0005739">
    <property type="term" value="C:mitochondrion"/>
    <property type="evidence" value="ECO:0007669"/>
    <property type="project" value="TreeGrafter"/>
</dbReference>
<dbReference type="SUPFAM" id="SSF53732">
    <property type="entry name" value="Aconitase iron-sulfur domain"/>
    <property type="match status" value="1"/>
</dbReference>
<dbReference type="OrthoDB" id="2224430at2759"/>
<gene>
    <name evidence="2" type="primary">ACO2_1</name>
    <name evidence="2" type="ORF">BGZ97_002967</name>
</gene>
<sequence>MSFLKPFTRTNRSRWSTTLRTLATEASSSQPVRDCTRITPPYAKLVSNLEKVKRVLDHRPLTLSEKILYSHLTNPEEVKPVRGQTYLKLSPDRVAMQ</sequence>
<dbReference type="PANTHER" id="PTHR43160:SF2">
    <property type="entry name" value="HOMOCITRATE DEHYDRATASE, MITOCHONDRIAL"/>
    <property type="match status" value="1"/>
</dbReference>
<dbReference type="InterPro" id="IPR036008">
    <property type="entry name" value="Aconitase_4Fe-4S_dom"/>
</dbReference>
<dbReference type="Gene3D" id="3.30.499.10">
    <property type="entry name" value="Aconitase, domain 3"/>
    <property type="match status" value="1"/>
</dbReference>
<dbReference type="PANTHER" id="PTHR43160">
    <property type="entry name" value="ACONITATE HYDRATASE B"/>
    <property type="match status" value="1"/>
</dbReference>